<evidence type="ECO:0000313" key="2">
    <source>
        <dbReference type="Proteomes" id="UP000699042"/>
    </source>
</evidence>
<proteinExistence type="predicted"/>
<evidence type="ECO:0000313" key="1">
    <source>
        <dbReference type="EMBL" id="KAG7046726.1"/>
    </source>
</evidence>
<keyword evidence="2" id="KW-1185">Reference proteome</keyword>
<reference evidence="1" key="1">
    <citation type="submission" date="2021-05" db="EMBL/GenBank/DDBJ databases">
        <title>Comparative genomics of three Colletotrichum scovillei strains and genetic complementation revealed genes involved fungal growth and virulence on chili pepper.</title>
        <authorList>
            <person name="Hsieh D.-K."/>
            <person name="Chuang S.-C."/>
            <person name="Chen C.-Y."/>
            <person name="Chao Y.-T."/>
            <person name="Lu M.-Y.J."/>
            <person name="Lee M.-H."/>
            <person name="Shih M.-C."/>
        </authorList>
    </citation>
    <scope>NUCLEOTIDE SEQUENCE</scope>
    <source>
        <strain evidence="1">Coll-153</strain>
    </source>
</reference>
<name>A0A9P7R2M5_9PEZI</name>
<dbReference type="AlphaFoldDB" id="A0A9P7R2M5"/>
<gene>
    <name evidence="1" type="ORF">JMJ77_014949</name>
</gene>
<dbReference type="EMBL" id="JAESDN010000008">
    <property type="protein sequence ID" value="KAG7046726.1"/>
    <property type="molecule type" value="Genomic_DNA"/>
</dbReference>
<dbReference type="Proteomes" id="UP000699042">
    <property type="component" value="Unassembled WGS sequence"/>
</dbReference>
<protein>
    <submittedName>
        <fullName evidence="1">Uncharacterized protein</fullName>
    </submittedName>
</protein>
<accession>A0A9P7R2M5</accession>
<organism evidence="1 2">
    <name type="scientific">Colletotrichum scovillei</name>
    <dbReference type="NCBI Taxonomy" id="1209932"/>
    <lineage>
        <taxon>Eukaryota</taxon>
        <taxon>Fungi</taxon>
        <taxon>Dikarya</taxon>
        <taxon>Ascomycota</taxon>
        <taxon>Pezizomycotina</taxon>
        <taxon>Sordariomycetes</taxon>
        <taxon>Hypocreomycetidae</taxon>
        <taxon>Glomerellales</taxon>
        <taxon>Glomerellaceae</taxon>
        <taxon>Colletotrichum</taxon>
        <taxon>Colletotrichum acutatum species complex</taxon>
    </lineage>
</organism>
<comment type="caution">
    <text evidence="1">The sequence shown here is derived from an EMBL/GenBank/DDBJ whole genome shotgun (WGS) entry which is preliminary data.</text>
</comment>
<feature type="non-terminal residue" evidence="1">
    <location>
        <position position="1"/>
    </location>
</feature>
<sequence length="72" mass="8119">MRATGSWSIAPIAASLDLGEEGRQRYGHNSILISKRDPGVKRSTSLLYRRGKAAGGSFLAWKEFNRRLTIWR</sequence>